<evidence type="ECO:0000313" key="2">
    <source>
        <dbReference type="Proteomes" id="UP000734854"/>
    </source>
</evidence>
<gene>
    <name evidence="1" type="ORF">ZIOFF_026396</name>
</gene>
<protein>
    <submittedName>
        <fullName evidence="1">Uncharacterized protein</fullName>
    </submittedName>
</protein>
<dbReference type="Proteomes" id="UP000734854">
    <property type="component" value="Unassembled WGS sequence"/>
</dbReference>
<reference evidence="1 2" key="1">
    <citation type="submission" date="2020-08" db="EMBL/GenBank/DDBJ databases">
        <title>Plant Genome Project.</title>
        <authorList>
            <person name="Zhang R.-G."/>
        </authorList>
    </citation>
    <scope>NUCLEOTIDE SEQUENCE [LARGE SCALE GENOMIC DNA]</scope>
    <source>
        <tissue evidence="1">Rhizome</tissue>
    </source>
</reference>
<accession>A0A8J5GXD0</accession>
<dbReference type="EMBL" id="JACMSC010000007">
    <property type="protein sequence ID" value="KAG6515950.1"/>
    <property type="molecule type" value="Genomic_DNA"/>
</dbReference>
<keyword evidence="2" id="KW-1185">Reference proteome</keyword>
<proteinExistence type="predicted"/>
<dbReference type="AlphaFoldDB" id="A0A8J5GXD0"/>
<name>A0A8J5GXD0_ZINOF</name>
<sequence>MVLTADSANTKSASSGQIVANKKAHMAKFLSIQSPDAGEHATASPSSRCVRRHFTVQPTQIVSSLDAINVVTAGVIAYDPDTFNRGLLDHRSSSLDCHRPTPKVHLMSMIGGSIEPSSRWSIARCCTLAAATRSSTPVGSLPLGMVLDLFAWFDVKLSACNWMMNWG</sequence>
<evidence type="ECO:0000313" key="1">
    <source>
        <dbReference type="EMBL" id="KAG6515950.1"/>
    </source>
</evidence>
<comment type="caution">
    <text evidence="1">The sequence shown here is derived from an EMBL/GenBank/DDBJ whole genome shotgun (WGS) entry which is preliminary data.</text>
</comment>
<organism evidence="1 2">
    <name type="scientific">Zingiber officinale</name>
    <name type="common">Ginger</name>
    <name type="synonym">Amomum zingiber</name>
    <dbReference type="NCBI Taxonomy" id="94328"/>
    <lineage>
        <taxon>Eukaryota</taxon>
        <taxon>Viridiplantae</taxon>
        <taxon>Streptophyta</taxon>
        <taxon>Embryophyta</taxon>
        <taxon>Tracheophyta</taxon>
        <taxon>Spermatophyta</taxon>
        <taxon>Magnoliopsida</taxon>
        <taxon>Liliopsida</taxon>
        <taxon>Zingiberales</taxon>
        <taxon>Zingiberaceae</taxon>
        <taxon>Zingiber</taxon>
    </lineage>
</organism>